<sequence>CSRFKHLASRVSARTLLNHKSALVELALETLK</sequence>
<proteinExistence type="predicted"/>
<feature type="non-terminal residue" evidence="1">
    <location>
        <position position="1"/>
    </location>
</feature>
<reference evidence="1" key="2">
    <citation type="submission" date="2016-06" db="EMBL/GenBank/DDBJ databases">
        <title>The genome of a short-lived fish provides insights into sex chromosome evolution and the genetic control of aging.</title>
        <authorList>
            <person name="Reichwald K."/>
            <person name="Felder M."/>
            <person name="Petzold A."/>
            <person name="Koch P."/>
            <person name="Groth M."/>
            <person name="Platzer M."/>
        </authorList>
    </citation>
    <scope>NUCLEOTIDE SEQUENCE</scope>
    <source>
        <tissue evidence="1">Brain</tissue>
    </source>
</reference>
<name>A0A1A8PZM4_9TELE</name>
<protein>
    <submittedName>
        <fullName evidence="1">Uncharacterized protein</fullName>
    </submittedName>
</protein>
<reference evidence="1" key="1">
    <citation type="submission" date="2016-05" db="EMBL/GenBank/DDBJ databases">
        <authorList>
            <person name="Lavstsen T."/>
            <person name="Jespersen J.S."/>
        </authorList>
    </citation>
    <scope>NUCLEOTIDE SEQUENCE</scope>
    <source>
        <tissue evidence="1">Brain</tissue>
    </source>
</reference>
<evidence type="ECO:0000313" key="1">
    <source>
        <dbReference type="EMBL" id="SBR86696.1"/>
    </source>
</evidence>
<dbReference type="EMBL" id="HAEI01003957">
    <property type="protein sequence ID" value="SBR86696.1"/>
    <property type="molecule type" value="Transcribed_RNA"/>
</dbReference>
<dbReference type="AlphaFoldDB" id="A0A1A8PZM4"/>
<feature type="non-terminal residue" evidence="1">
    <location>
        <position position="32"/>
    </location>
</feature>
<organism evidence="1">
    <name type="scientific">Nothobranchius rachovii</name>
    <name type="common">bluefin notho</name>
    <dbReference type="NCBI Taxonomy" id="451742"/>
    <lineage>
        <taxon>Eukaryota</taxon>
        <taxon>Metazoa</taxon>
        <taxon>Chordata</taxon>
        <taxon>Craniata</taxon>
        <taxon>Vertebrata</taxon>
        <taxon>Euteleostomi</taxon>
        <taxon>Actinopterygii</taxon>
        <taxon>Neopterygii</taxon>
        <taxon>Teleostei</taxon>
        <taxon>Neoteleostei</taxon>
        <taxon>Acanthomorphata</taxon>
        <taxon>Ovalentaria</taxon>
        <taxon>Atherinomorphae</taxon>
        <taxon>Cyprinodontiformes</taxon>
        <taxon>Nothobranchiidae</taxon>
        <taxon>Nothobranchius</taxon>
    </lineage>
</organism>
<accession>A0A1A8PZM4</accession>
<gene>
    <name evidence="1" type="primary">Nfu_g_1_002058</name>
</gene>